<dbReference type="EMBL" id="CAMPGE010000185">
    <property type="protein sequence ID" value="CAI2358912.1"/>
    <property type="molecule type" value="Genomic_DNA"/>
</dbReference>
<keyword evidence="4" id="KW-1185">Reference proteome</keyword>
<proteinExistence type="predicted"/>
<dbReference type="Proteomes" id="UP001295684">
    <property type="component" value="Unassembled WGS sequence"/>
</dbReference>
<feature type="region of interest" description="Disordered" evidence="2">
    <location>
        <begin position="689"/>
        <end position="734"/>
    </location>
</feature>
<evidence type="ECO:0000313" key="4">
    <source>
        <dbReference type="Proteomes" id="UP001295684"/>
    </source>
</evidence>
<feature type="coiled-coil region" evidence="1">
    <location>
        <begin position="204"/>
        <end position="231"/>
    </location>
</feature>
<feature type="coiled-coil region" evidence="1">
    <location>
        <begin position="508"/>
        <end position="535"/>
    </location>
</feature>
<keyword evidence="1" id="KW-0175">Coiled coil</keyword>
<dbReference type="AlphaFoldDB" id="A0AAD1U1U6"/>
<evidence type="ECO:0000256" key="1">
    <source>
        <dbReference type="SAM" id="Coils"/>
    </source>
</evidence>
<name>A0AAD1U1U6_EUPCR</name>
<feature type="coiled-coil region" evidence="1">
    <location>
        <begin position="342"/>
        <end position="369"/>
    </location>
</feature>
<sequence length="734" mass="83992">MLPEKPPIDETEMSLNCLLTCSYDPLKSVLSKLLKTQRAHENLIQELVRAGRGKSSQMSQRKLLDLESKAKDVLTKLKSLNTQTSILLQSKESSKLPESEIDGQRRSYQRQLGQLKMKFATIQEELKRASQSDGFLPPSFTETIPTVKKVSDLKEPSPQETNIYHEEIDNLVGDIDDKLAKIRGTNHEPEEPQFDFVSFLAEIRLDVDNKVENVLERIKEVEDRIHTESLNQQKPGMTQGEKKRLVDLETKLAELPSAPTIEIPVENDSFPNEEFEKYKKLVEDRFNSLDLKLNEDNKELLDSLSSAQKSIQALESVRHVSPASHESHTKDLMELNEKVLMIYGIENKLKDLTEEKERLESKTEKADKDFTKLLEILDTKVDEDKFTVNVRETAQHKKEIDDLKDYANELQGEIFAIKNDTGPDYEKMISTLQKQVNQNYDVGLVRTQHNEKELEKINSKIMSIRSTAESADTNTIKNGQNLEGIQKKLNALDEAFNSFLLPKDILNNNGSSGELDALKETLSNLRKEFFRFKDEVSTNFSVIGDTLSSNADKHDLKEFEKRLQDKIDKNLKNIMRNKNDIRRHIRELEEKIKNFNFNSDQPTTTRDDAMLARKHEGWKCASCEKDLVNMAGLPVEFYNWRKLPKNKVEKMPMVGQGFSRMLKTVTPEVHSINTTQNLSLNNSNLAIKEEAPSSTKHSRHQSENLLNLNNSTSSTTGHKLPDISIKSPFKKSPQ</sequence>
<evidence type="ECO:0000313" key="3">
    <source>
        <dbReference type="EMBL" id="CAI2358912.1"/>
    </source>
</evidence>
<reference evidence="3" key="1">
    <citation type="submission" date="2023-07" db="EMBL/GenBank/DDBJ databases">
        <authorList>
            <consortium name="AG Swart"/>
            <person name="Singh M."/>
            <person name="Singh A."/>
            <person name="Seah K."/>
            <person name="Emmerich C."/>
        </authorList>
    </citation>
    <scope>NUCLEOTIDE SEQUENCE</scope>
    <source>
        <strain evidence="3">DP1</strain>
    </source>
</reference>
<gene>
    <name evidence="3" type="ORF">ECRASSUSDP1_LOCUS195</name>
</gene>
<accession>A0AAD1U1U6</accession>
<evidence type="ECO:0000256" key="2">
    <source>
        <dbReference type="SAM" id="MobiDB-lite"/>
    </source>
</evidence>
<organism evidence="3 4">
    <name type="scientific">Euplotes crassus</name>
    <dbReference type="NCBI Taxonomy" id="5936"/>
    <lineage>
        <taxon>Eukaryota</taxon>
        <taxon>Sar</taxon>
        <taxon>Alveolata</taxon>
        <taxon>Ciliophora</taxon>
        <taxon>Intramacronucleata</taxon>
        <taxon>Spirotrichea</taxon>
        <taxon>Hypotrichia</taxon>
        <taxon>Euplotida</taxon>
        <taxon>Euplotidae</taxon>
        <taxon>Moneuplotes</taxon>
    </lineage>
</organism>
<comment type="caution">
    <text evidence="3">The sequence shown here is derived from an EMBL/GenBank/DDBJ whole genome shotgun (WGS) entry which is preliminary data.</text>
</comment>
<feature type="coiled-coil region" evidence="1">
    <location>
        <begin position="571"/>
        <end position="598"/>
    </location>
</feature>
<protein>
    <submittedName>
        <fullName evidence="3">Uncharacterized protein</fullName>
    </submittedName>
</protein>
<feature type="compositionally biased region" description="Low complexity" evidence="2">
    <location>
        <begin position="704"/>
        <end position="716"/>
    </location>
</feature>
<feature type="coiled-coil region" evidence="1">
    <location>
        <begin position="63"/>
        <end position="125"/>
    </location>
</feature>